<evidence type="ECO:0000313" key="3">
    <source>
        <dbReference type="EMBL" id="CUA85034.1"/>
    </source>
</evidence>
<proteinExistence type="predicted"/>
<evidence type="ECO:0000313" key="4">
    <source>
        <dbReference type="Proteomes" id="UP000182178"/>
    </source>
</evidence>
<dbReference type="Pfam" id="PF18557">
    <property type="entry name" value="NepR"/>
    <property type="match status" value="1"/>
</dbReference>
<feature type="region of interest" description="Disordered" evidence="1">
    <location>
        <begin position="1"/>
        <end position="40"/>
    </location>
</feature>
<name>A0ABP1ZZF5_9HYPH</name>
<feature type="region of interest" description="Disordered" evidence="1">
    <location>
        <begin position="70"/>
        <end position="92"/>
    </location>
</feature>
<organism evidence="3 4">
    <name type="scientific">Chelatococcus sambhunathii</name>
    <dbReference type="NCBI Taxonomy" id="363953"/>
    <lineage>
        <taxon>Bacteria</taxon>
        <taxon>Pseudomonadati</taxon>
        <taxon>Pseudomonadota</taxon>
        <taxon>Alphaproteobacteria</taxon>
        <taxon>Hyphomicrobiales</taxon>
        <taxon>Chelatococcaceae</taxon>
        <taxon>Chelatococcus</taxon>
    </lineage>
</organism>
<dbReference type="InterPro" id="IPR041649">
    <property type="entry name" value="NepR"/>
</dbReference>
<sequence length="92" mass="10050">MGEDKAASGGRSQRQQEPASSAPPIGGRAPRSRPALDKDVQVQIGQQLRAVYDDVLRQEVPDRFMKLLAELDARTGAPLPRADEPDEGEEKQ</sequence>
<dbReference type="EMBL" id="CYHC01000001">
    <property type="protein sequence ID" value="CUA85034.1"/>
    <property type="molecule type" value="Genomic_DNA"/>
</dbReference>
<reference evidence="3 4" key="1">
    <citation type="submission" date="2015-08" db="EMBL/GenBank/DDBJ databases">
        <authorList>
            <person name="Varghese N."/>
        </authorList>
    </citation>
    <scope>NUCLEOTIDE SEQUENCE [LARGE SCALE GENOMIC DNA]</scope>
    <source>
        <strain evidence="3 4">DSM 18167</strain>
    </source>
</reference>
<gene>
    <name evidence="3" type="ORF">Ga0061061_101664</name>
</gene>
<evidence type="ECO:0000256" key="1">
    <source>
        <dbReference type="SAM" id="MobiDB-lite"/>
    </source>
</evidence>
<dbReference type="Proteomes" id="UP000182178">
    <property type="component" value="Unassembled WGS sequence"/>
</dbReference>
<feature type="compositionally biased region" description="Polar residues" evidence="1">
    <location>
        <begin position="10"/>
        <end position="19"/>
    </location>
</feature>
<comment type="caution">
    <text evidence="3">The sequence shown here is derived from an EMBL/GenBank/DDBJ whole genome shotgun (WGS) entry which is preliminary data.</text>
</comment>
<protein>
    <recommendedName>
        <fullName evidence="2">Anti-sigma factor NepR domain-containing protein</fullName>
    </recommendedName>
</protein>
<keyword evidence="4" id="KW-1185">Reference proteome</keyword>
<dbReference type="RefSeq" id="WP_169790078.1">
    <property type="nucleotide sequence ID" value="NZ_CYHC01000001.1"/>
</dbReference>
<accession>A0ABP1ZZF5</accession>
<feature type="domain" description="Anti-sigma factor NepR" evidence="2">
    <location>
        <begin position="43"/>
        <end position="74"/>
    </location>
</feature>
<evidence type="ECO:0000259" key="2">
    <source>
        <dbReference type="Pfam" id="PF18557"/>
    </source>
</evidence>